<gene>
    <name evidence="1" type="ORF">CF386_07435</name>
</gene>
<evidence type="ECO:0000313" key="2">
    <source>
        <dbReference type="Proteomes" id="UP000242175"/>
    </source>
</evidence>
<dbReference type="KEGG" id="pmai:CF386_07435"/>
<dbReference type="Proteomes" id="UP000242175">
    <property type="component" value="Chromosome small"/>
</dbReference>
<dbReference type="AlphaFoldDB" id="A0A220VFC6"/>
<evidence type="ECO:0000313" key="1">
    <source>
        <dbReference type="EMBL" id="ASK78892.1"/>
    </source>
</evidence>
<sequence>MKEITQKFNKISNAFLINNFGIFIDNDVKRGELLTLIETIHEFHDKKPDNVNEDTLIKMSSFYKNETNPQFKITMIMSVLALYSFLTEQLTLKNLK</sequence>
<reference evidence="1 2" key="1">
    <citation type="journal article" date="2016" name="Int. J. Syst. Evol. Microbiol.">
        <title>Paraphotobacterium marinum gen. nov., sp. nov., a member of the family Vibrionaceae, isolated from surface seawater.</title>
        <authorList>
            <person name="Huang Z."/>
            <person name="Dong C."/>
            <person name="Shao Z."/>
        </authorList>
    </citation>
    <scope>NUCLEOTIDE SEQUENCE [LARGE SCALE GENOMIC DNA]</scope>
    <source>
        <strain evidence="1 2">NSCS20N07D</strain>
    </source>
</reference>
<dbReference type="EMBL" id="CP022356">
    <property type="protein sequence ID" value="ASK78892.1"/>
    <property type="molecule type" value="Genomic_DNA"/>
</dbReference>
<protein>
    <submittedName>
        <fullName evidence="1">Uncharacterized protein</fullName>
    </submittedName>
</protein>
<keyword evidence="2" id="KW-1185">Reference proteome</keyword>
<name>A0A220VFC6_9GAMM</name>
<dbReference type="RefSeq" id="WP_089073800.1">
    <property type="nucleotide sequence ID" value="NZ_CBCSAM010000006.1"/>
</dbReference>
<accession>A0A220VFC6</accession>
<organism evidence="1 2">
    <name type="scientific">Paraphotobacterium marinum</name>
    <dbReference type="NCBI Taxonomy" id="1755811"/>
    <lineage>
        <taxon>Bacteria</taxon>
        <taxon>Pseudomonadati</taxon>
        <taxon>Pseudomonadota</taxon>
        <taxon>Gammaproteobacteria</taxon>
        <taxon>Vibrionales</taxon>
        <taxon>Vibrionaceae</taxon>
        <taxon>Paraphotobacterium</taxon>
    </lineage>
</organism>
<proteinExistence type="predicted"/>